<evidence type="ECO:0000313" key="1">
    <source>
        <dbReference type="EMBL" id="RCI04038.1"/>
    </source>
</evidence>
<protein>
    <submittedName>
        <fullName evidence="1">Uncharacterized protein</fullName>
    </submittedName>
</protein>
<keyword evidence="2" id="KW-1185">Reference proteome</keyword>
<name>A0A367KPB0_RHIST</name>
<organism evidence="1 2">
    <name type="scientific">Rhizopus stolonifer</name>
    <name type="common">Rhizopus nigricans</name>
    <dbReference type="NCBI Taxonomy" id="4846"/>
    <lineage>
        <taxon>Eukaryota</taxon>
        <taxon>Fungi</taxon>
        <taxon>Fungi incertae sedis</taxon>
        <taxon>Mucoromycota</taxon>
        <taxon>Mucoromycotina</taxon>
        <taxon>Mucoromycetes</taxon>
        <taxon>Mucorales</taxon>
        <taxon>Mucorineae</taxon>
        <taxon>Rhizopodaceae</taxon>
        <taxon>Rhizopus</taxon>
    </lineage>
</organism>
<sequence>MVSPPKFPHNCDKEYTLTPEARNKFTECNNVLTMPVRSFGDLQHRIDCITENELMKGNPEEIYNDIKSAIYKIMNNKDQWRVCDYFSFRKTKDSFIKEYKRTMDENEPRVNKRKITKEREEAYENAQRLGNALTMRGLSEFQDQCIGSTTKEEAATQVSTTTRDEATQASITVKTSTYTTPTKKIT</sequence>
<dbReference type="AlphaFoldDB" id="A0A367KPB0"/>
<dbReference type="EMBL" id="PJQM01000808">
    <property type="protein sequence ID" value="RCI04038.1"/>
    <property type="molecule type" value="Genomic_DNA"/>
</dbReference>
<gene>
    <name evidence="1" type="ORF">CU098_009840</name>
</gene>
<comment type="caution">
    <text evidence="1">The sequence shown here is derived from an EMBL/GenBank/DDBJ whole genome shotgun (WGS) entry which is preliminary data.</text>
</comment>
<dbReference type="Proteomes" id="UP000253551">
    <property type="component" value="Unassembled WGS sequence"/>
</dbReference>
<accession>A0A367KPB0</accession>
<dbReference type="OrthoDB" id="2261638at2759"/>
<reference evidence="1 2" key="1">
    <citation type="journal article" date="2018" name="G3 (Bethesda)">
        <title>Phylogenetic and Phylogenomic Definition of Rhizopus Species.</title>
        <authorList>
            <person name="Gryganskyi A.P."/>
            <person name="Golan J."/>
            <person name="Dolatabadi S."/>
            <person name="Mondo S."/>
            <person name="Robb S."/>
            <person name="Idnurm A."/>
            <person name="Muszewska A."/>
            <person name="Steczkiewicz K."/>
            <person name="Masonjones S."/>
            <person name="Liao H.L."/>
            <person name="Gajdeczka M.T."/>
            <person name="Anike F."/>
            <person name="Vuek A."/>
            <person name="Anishchenko I.M."/>
            <person name="Voigt K."/>
            <person name="de Hoog G.S."/>
            <person name="Smith M.E."/>
            <person name="Heitman J."/>
            <person name="Vilgalys R."/>
            <person name="Stajich J.E."/>
        </authorList>
    </citation>
    <scope>NUCLEOTIDE SEQUENCE [LARGE SCALE GENOMIC DNA]</scope>
    <source>
        <strain evidence="1 2">LSU 92-RS-03</strain>
    </source>
</reference>
<proteinExistence type="predicted"/>
<evidence type="ECO:0000313" key="2">
    <source>
        <dbReference type="Proteomes" id="UP000253551"/>
    </source>
</evidence>